<dbReference type="AlphaFoldDB" id="A0AAD2A7M0"/>
<dbReference type="Proteomes" id="UP000834106">
    <property type="component" value="Chromosome 19"/>
</dbReference>
<evidence type="ECO:0000313" key="1">
    <source>
        <dbReference type="EMBL" id="CAI9783104.1"/>
    </source>
</evidence>
<dbReference type="EMBL" id="OU503054">
    <property type="protein sequence ID" value="CAI9783104.1"/>
    <property type="molecule type" value="Genomic_DNA"/>
</dbReference>
<protein>
    <recommendedName>
        <fullName evidence="3">ELM2 domain-containing protein</fullName>
    </recommendedName>
</protein>
<sequence length="516" mass="58610">MTRQQGGKEKKDEKSSLHKSVEVVQRKSVFGKYSEAEMLALLKGLAMDPCQPQFSLEKTQPLRNEILRLRKVMVLNETEIPPWRKRKLQRFVKDKLGAPGFSMPNQQNGTKLSRGQLSHVSSISCLLNSVNTAECFEHKILSDSRSSSSLLTFEDTLPEKQLSRESFFLDDVLDRCLPSKDISQIVDSDESANCLISLSPENLTVNEAPSLDLNDAIRYLNSSTLHGAKRNHLHPPRKSIRLLNFIGDHLENKVVPVGPRFQADVPEWNGPVIINDSSENSRWLGSRVWPIEIGNAKSTGRKVGKGRPNSCRCVSPGSVDCIRNHILEKGLILQCDLGPAFFSWNFNEMGEQVSKSWTLKEQKMFESSLKMKPLLNRNNFIKRALMRFPEKSSKEIVHYYFNVFIPQHMSQQRRLSMKQVDTDNEEEDDDFNEIGVQRCEGSNAIISNSKVVKTRYLRGGIPEVFLFCVSKNTHQHSQPLDFVHPHNVDASLSNFLLNILLVAAFNRVLKAVERVL</sequence>
<evidence type="ECO:0000313" key="2">
    <source>
        <dbReference type="Proteomes" id="UP000834106"/>
    </source>
</evidence>
<accession>A0AAD2A7M0</accession>
<gene>
    <name evidence="1" type="ORF">FPE_LOCUS30534</name>
</gene>
<organism evidence="1 2">
    <name type="scientific">Fraxinus pennsylvanica</name>
    <dbReference type="NCBI Taxonomy" id="56036"/>
    <lineage>
        <taxon>Eukaryota</taxon>
        <taxon>Viridiplantae</taxon>
        <taxon>Streptophyta</taxon>
        <taxon>Embryophyta</taxon>
        <taxon>Tracheophyta</taxon>
        <taxon>Spermatophyta</taxon>
        <taxon>Magnoliopsida</taxon>
        <taxon>eudicotyledons</taxon>
        <taxon>Gunneridae</taxon>
        <taxon>Pentapetalae</taxon>
        <taxon>asterids</taxon>
        <taxon>lamiids</taxon>
        <taxon>Lamiales</taxon>
        <taxon>Oleaceae</taxon>
        <taxon>Oleeae</taxon>
        <taxon>Fraxinus</taxon>
    </lineage>
</organism>
<dbReference type="PANTHER" id="PTHR46872:SF10">
    <property type="entry name" value="MYB-LIKE DOMAIN-CONTAINING PROTEIN"/>
    <property type="match status" value="1"/>
</dbReference>
<keyword evidence="2" id="KW-1185">Reference proteome</keyword>
<evidence type="ECO:0008006" key="3">
    <source>
        <dbReference type="Google" id="ProtNLM"/>
    </source>
</evidence>
<name>A0AAD2A7M0_9LAMI</name>
<proteinExistence type="predicted"/>
<dbReference type="PANTHER" id="PTHR46872">
    <property type="entry name" value="DNA BINDING PROTEIN"/>
    <property type="match status" value="1"/>
</dbReference>
<reference evidence="1" key="1">
    <citation type="submission" date="2023-05" db="EMBL/GenBank/DDBJ databases">
        <authorList>
            <person name="Huff M."/>
        </authorList>
    </citation>
    <scope>NUCLEOTIDE SEQUENCE</scope>
</reference>